<dbReference type="Proteomes" id="UP000000849">
    <property type="component" value="Chromosome"/>
</dbReference>
<feature type="chain" id="PRO_5039205834" evidence="1">
    <location>
        <begin position="24"/>
        <end position="409"/>
    </location>
</feature>
<feature type="domain" description="Beta-lactamase-related" evidence="2">
    <location>
        <begin position="51"/>
        <end position="384"/>
    </location>
</feature>
<dbReference type="KEGG" id="cfl:Cfla_0504"/>
<evidence type="ECO:0000313" key="3">
    <source>
        <dbReference type="EMBL" id="ADG73418.1"/>
    </source>
</evidence>
<dbReference type="Gene3D" id="3.40.710.10">
    <property type="entry name" value="DD-peptidase/beta-lactamase superfamily"/>
    <property type="match status" value="1"/>
</dbReference>
<dbReference type="OrthoDB" id="3863176at2"/>
<dbReference type="InterPro" id="IPR050491">
    <property type="entry name" value="AmpC-like"/>
</dbReference>
<dbReference type="HOGENOM" id="CLU_020027_2_3_11"/>
<proteinExistence type="predicted"/>
<keyword evidence="4" id="KW-1185">Reference proteome</keyword>
<dbReference type="InterPro" id="IPR012338">
    <property type="entry name" value="Beta-lactam/transpept-like"/>
</dbReference>
<dbReference type="EMBL" id="CP001964">
    <property type="protein sequence ID" value="ADG73418.1"/>
    <property type="molecule type" value="Genomic_DNA"/>
</dbReference>
<dbReference type="Pfam" id="PF00144">
    <property type="entry name" value="Beta-lactamase"/>
    <property type="match status" value="1"/>
</dbReference>
<keyword evidence="1" id="KW-0732">Signal</keyword>
<dbReference type="SUPFAM" id="SSF56601">
    <property type="entry name" value="beta-lactamase/transpeptidase-like"/>
    <property type="match status" value="1"/>
</dbReference>
<dbReference type="RefSeq" id="WP_013115752.1">
    <property type="nucleotide sequence ID" value="NC_014151.1"/>
</dbReference>
<organism evidence="3 4">
    <name type="scientific">Cellulomonas flavigena (strain ATCC 482 / DSM 20109 / BCRC 11376 / JCM 18109 / NBRC 3775 / NCIMB 8073 / NRS 134)</name>
    <dbReference type="NCBI Taxonomy" id="446466"/>
    <lineage>
        <taxon>Bacteria</taxon>
        <taxon>Bacillati</taxon>
        <taxon>Actinomycetota</taxon>
        <taxon>Actinomycetes</taxon>
        <taxon>Micrococcales</taxon>
        <taxon>Cellulomonadaceae</taxon>
        <taxon>Cellulomonas</taxon>
    </lineage>
</organism>
<dbReference type="PANTHER" id="PTHR46825:SF7">
    <property type="entry name" value="D-ALANYL-D-ALANINE CARBOXYPEPTIDASE"/>
    <property type="match status" value="1"/>
</dbReference>
<dbReference type="eggNOG" id="COG1680">
    <property type="taxonomic scope" value="Bacteria"/>
</dbReference>
<feature type="signal peptide" evidence="1">
    <location>
        <begin position="1"/>
        <end position="23"/>
    </location>
</feature>
<protein>
    <submittedName>
        <fullName evidence="3">Beta-lactamase</fullName>
    </submittedName>
</protein>
<dbReference type="MEROPS" id="S12.003"/>
<dbReference type="InterPro" id="IPR001466">
    <property type="entry name" value="Beta-lactam-related"/>
</dbReference>
<accession>D5UHZ4</accession>
<dbReference type="STRING" id="446466.Cfla_0504"/>
<sequence length="409" mass="42661">MPSTHRLAALVTAGALVSGSVVALPVAALAGDHARPAAHERGPRPPRHDDVQRALDRLVDEHGVPAALAAVTDRTGRERDLVAGVGDLATGAPVPVDGQVRAGSNSKTFVATVVLQLAGEGLVDLDASVETYLPGVVRGDRLDASVITVRDLLQHTSGIGDFTHGPPFTDEAVTEATFLRVKDWYVEPYELVTLGLSRPTTPHGTFAYSNTNYVLAGLVVQKVTQRPLAEAVTERIIEPLGLAGTYVPGRGERTLRGEHPQGYHAEPAGSAMVEHTAIDPAFAWAAGDVVTTPGDLNRFFTALVGGELLAPAEQAALTTTVPMGMPEPYTSMRYGLGIMSSELSCGGLAWGHGGIIPGYQTENAVTADGRAVTVATTTIFGALAPEHAAAVTTEVAELVDRTLCAAPRS</sequence>
<evidence type="ECO:0000313" key="4">
    <source>
        <dbReference type="Proteomes" id="UP000000849"/>
    </source>
</evidence>
<gene>
    <name evidence="3" type="ordered locus">Cfla_0504</name>
</gene>
<reference evidence="3 4" key="1">
    <citation type="journal article" date="2010" name="Stand. Genomic Sci.">
        <title>Complete genome sequence of Cellulomonas flavigena type strain (134).</title>
        <authorList>
            <person name="Abt B."/>
            <person name="Foster B."/>
            <person name="Lapidus A."/>
            <person name="Clum A."/>
            <person name="Sun H."/>
            <person name="Pukall R."/>
            <person name="Lucas S."/>
            <person name="Glavina Del Rio T."/>
            <person name="Nolan M."/>
            <person name="Tice H."/>
            <person name="Cheng J.F."/>
            <person name="Pitluck S."/>
            <person name="Liolios K."/>
            <person name="Ivanova N."/>
            <person name="Mavromatis K."/>
            <person name="Ovchinnikova G."/>
            <person name="Pati A."/>
            <person name="Goodwin L."/>
            <person name="Chen A."/>
            <person name="Palaniappan K."/>
            <person name="Land M."/>
            <person name="Hauser L."/>
            <person name="Chang Y.J."/>
            <person name="Jeffries C.D."/>
            <person name="Rohde M."/>
            <person name="Goker M."/>
            <person name="Woyke T."/>
            <person name="Bristow J."/>
            <person name="Eisen J.A."/>
            <person name="Markowitz V."/>
            <person name="Hugenholtz P."/>
            <person name="Kyrpides N.C."/>
            <person name="Klenk H.P."/>
        </authorList>
    </citation>
    <scope>NUCLEOTIDE SEQUENCE [LARGE SCALE GENOMIC DNA]</scope>
    <source>
        <strain evidence="4">ATCC 482 / DSM 20109 / BCRC 11376 / JCM 18109 / NBRC 3775 / NCIMB 8073 / NRS 134</strain>
    </source>
</reference>
<dbReference type="AlphaFoldDB" id="D5UHZ4"/>
<evidence type="ECO:0000259" key="2">
    <source>
        <dbReference type="Pfam" id="PF00144"/>
    </source>
</evidence>
<name>D5UHZ4_CELFN</name>
<dbReference type="PANTHER" id="PTHR46825">
    <property type="entry name" value="D-ALANYL-D-ALANINE-CARBOXYPEPTIDASE/ENDOPEPTIDASE AMPH"/>
    <property type="match status" value="1"/>
</dbReference>
<evidence type="ECO:0000256" key="1">
    <source>
        <dbReference type="SAM" id="SignalP"/>
    </source>
</evidence>